<evidence type="ECO:0000313" key="3">
    <source>
        <dbReference type="Proteomes" id="UP000249016"/>
    </source>
</evidence>
<dbReference type="OrthoDB" id="965514at2"/>
<protein>
    <recommendedName>
        <fullName evidence="4">DUF3311 domain-containing protein</fullName>
    </recommendedName>
</protein>
<dbReference type="Proteomes" id="UP000249016">
    <property type="component" value="Unassembled WGS sequence"/>
</dbReference>
<comment type="caution">
    <text evidence="2">The sequence shown here is derived from an EMBL/GenBank/DDBJ whole genome shotgun (WGS) entry which is preliminary data.</text>
</comment>
<accession>A0A327NUG5</accession>
<keyword evidence="1" id="KW-0472">Membrane</keyword>
<organism evidence="2 3">
    <name type="scientific">Spirosoma telluris</name>
    <dbReference type="NCBI Taxonomy" id="2183553"/>
    <lineage>
        <taxon>Bacteria</taxon>
        <taxon>Pseudomonadati</taxon>
        <taxon>Bacteroidota</taxon>
        <taxon>Cytophagia</taxon>
        <taxon>Cytophagales</taxon>
        <taxon>Cytophagaceae</taxon>
        <taxon>Spirosoma</taxon>
    </lineage>
</organism>
<dbReference type="RefSeq" id="WP_111348209.1">
    <property type="nucleotide sequence ID" value="NZ_QLII01000001.1"/>
</dbReference>
<evidence type="ECO:0000256" key="1">
    <source>
        <dbReference type="SAM" id="Phobius"/>
    </source>
</evidence>
<gene>
    <name evidence="2" type="ORF">HMF3257_30945</name>
</gene>
<sequence>MKEGRLLIISLLFMLLLNIPILTIANRPERLLGIPVLYLYVFCVWASMIGGIGWLIHRTRNSDDSTASDD</sequence>
<evidence type="ECO:0008006" key="4">
    <source>
        <dbReference type="Google" id="ProtNLM"/>
    </source>
</evidence>
<dbReference type="EMBL" id="QLII01000001">
    <property type="protein sequence ID" value="RAI77494.1"/>
    <property type="molecule type" value="Genomic_DNA"/>
</dbReference>
<keyword evidence="1" id="KW-0812">Transmembrane</keyword>
<keyword evidence="1" id="KW-1133">Transmembrane helix</keyword>
<dbReference type="AlphaFoldDB" id="A0A327NUG5"/>
<name>A0A327NUG5_9BACT</name>
<reference evidence="2 3" key="1">
    <citation type="submission" date="2018-06" db="EMBL/GenBank/DDBJ databases">
        <title>Spirosoma sp. HMF3257 Genome sequencing and assembly.</title>
        <authorList>
            <person name="Kang H."/>
            <person name="Cha I."/>
            <person name="Kim H."/>
            <person name="Kang J."/>
            <person name="Joh K."/>
        </authorList>
    </citation>
    <scope>NUCLEOTIDE SEQUENCE [LARGE SCALE GENOMIC DNA]</scope>
    <source>
        <strain evidence="2 3">HMF3257</strain>
    </source>
</reference>
<feature type="transmembrane region" description="Helical" evidence="1">
    <location>
        <begin position="35"/>
        <end position="56"/>
    </location>
</feature>
<keyword evidence="3" id="KW-1185">Reference proteome</keyword>
<proteinExistence type="predicted"/>
<evidence type="ECO:0000313" key="2">
    <source>
        <dbReference type="EMBL" id="RAI77494.1"/>
    </source>
</evidence>